<proteinExistence type="predicted"/>
<dbReference type="InterPro" id="IPR036291">
    <property type="entry name" value="NAD(P)-bd_dom_sf"/>
</dbReference>
<name>A0A2I0VJG5_9ASPA</name>
<keyword evidence="2" id="KW-1185">Reference proteome</keyword>
<dbReference type="SUPFAM" id="SSF51735">
    <property type="entry name" value="NAD(P)-binding Rossmann-fold domains"/>
    <property type="match status" value="1"/>
</dbReference>
<evidence type="ECO:0000313" key="1">
    <source>
        <dbReference type="EMBL" id="PKU63559.1"/>
    </source>
</evidence>
<organism evidence="1 2">
    <name type="scientific">Dendrobium catenatum</name>
    <dbReference type="NCBI Taxonomy" id="906689"/>
    <lineage>
        <taxon>Eukaryota</taxon>
        <taxon>Viridiplantae</taxon>
        <taxon>Streptophyta</taxon>
        <taxon>Embryophyta</taxon>
        <taxon>Tracheophyta</taxon>
        <taxon>Spermatophyta</taxon>
        <taxon>Magnoliopsida</taxon>
        <taxon>Liliopsida</taxon>
        <taxon>Asparagales</taxon>
        <taxon>Orchidaceae</taxon>
        <taxon>Epidendroideae</taxon>
        <taxon>Malaxideae</taxon>
        <taxon>Dendrobiinae</taxon>
        <taxon>Dendrobium</taxon>
    </lineage>
</organism>
<dbReference type="Gene3D" id="3.40.50.720">
    <property type="entry name" value="NAD(P)-binding Rossmann-like Domain"/>
    <property type="match status" value="1"/>
</dbReference>
<reference evidence="1 2" key="2">
    <citation type="journal article" date="2017" name="Nature">
        <title>The Apostasia genome and the evolution of orchids.</title>
        <authorList>
            <person name="Zhang G.Q."/>
            <person name="Liu K.W."/>
            <person name="Li Z."/>
            <person name="Lohaus R."/>
            <person name="Hsiao Y.Y."/>
            <person name="Niu S.C."/>
            <person name="Wang J.Y."/>
            <person name="Lin Y.C."/>
            <person name="Xu Q."/>
            <person name="Chen L.J."/>
            <person name="Yoshida K."/>
            <person name="Fujiwara S."/>
            <person name="Wang Z.W."/>
            <person name="Zhang Y.Q."/>
            <person name="Mitsuda N."/>
            <person name="Wang M."/>
            <person name="Liu G.H."/>
            <person name="Pecoraro L."/>
            <person name="Huang H.X."/>
            <person name="Xiao X.J."/>
            <person name="Lin M."/>
            <person name="Wu X.Y."/>
            <person name="Wu W.L."/>
            <person name="Chen Y.Y."/>
            <person name="Chang S.B."/>
            <person name="Sakamoto S."/>
            <person name="Ohme-Takagi M."/>
            <person name="Yagi M."/>
            <person name="Zeng S.J."/>
            <person name="Shen C.Y."/>
            <person name="Yeh C.M."/>
            <person name="Luo Y.B."/>
            <person name="Tsai W.C."/>
            <person name="Van de Peer Y."/>
            <person name="Liu Z.J."/>
        </authorList>
    </citation>
    <scope>NUCLEOTIDE SEQUENCE [LARGE SCALE GENOMIC DNA]</scope>
    <source>
        <tissue evidence="1">The whole plant</tissue>
    </source>
</reference>
<dbReference type="Proteomes" id="UP000233837">
    <property type="component" value="Unassembled WGS sequence"/>
</dbReference>
<dbReference type="PANTHER" id="PTHR44656:SF7">
    <property type="entry name" value="DEHYDROGENASE_REDUCTASE SDR FAMILY MEMBER 12"/>
    <property type="match status" value="1"/>
</dbReference>
<dbReference type="EMBL" id="KZ503480">
    <property type="protein sequence ID" value="PKU63559.1"/>
    <property type="molecule type" value="Genomic_DNA"/>
</dbReference>
<dbReference type="AlphaFoldDB" id="A0A2I0VJG5"/>
<dbReference type="STRING" id="906689.A0A2I0VJG5"/>
<sequence>MIPNLILRLHQICIYIRTHEGYFCDSSQAISLTGSMFLQRAWRQVAFGVYGFTQFTKSGFQEHSKKFKAEDMQVQMEGKNCLVTGGNSGIGFAAAEGLASR</sequence>
<dbReference type="PANTHER" id="PTHR44656">
    <property type="entry name" value="DEHYDROGENASE/REDUCTASE SDR FAMILY MEMBER 12"/>
    <property type="match status" value="1"/>
</dbReference>
<reference evidence="1 2" key="1">
    <citation type="journal article" date="2016" name="Sci. Rep.">
        <title>The Dendrobium catenatum Lindl. genome sequence provides insights into polysaccharide synthase, floral development and adaptive evolution.</title>
        <authorList>
            <person name="Zhang G.Q."/>
            <person name="Xu Q."/>
            <person name="Bian C."/>
            <person name="Tsai W.C."/>
            <person name="Yeh C.M."/>
            <person name="Liu K.W."/>
            <person name="Yoshida K."/>
            <person name="Zhang L.S."/>
            <person name="Chang S.B."/>
            <person name="Chen F."/>
            <person name="Shi Y."/>
            <person name="Su Y.Y."/>
            <person name="Zhang Y.Q."/>
            <person name="Chen L.J."/>
            <person name="Yin Y."/>
            <person name="Lin M."/>
            <person name="Huang H."/>
            <person name="Deng H."/>
            <person name="Wang Z.W."/>
            <person name="Zhu S.L."/>
            <person name="Zhao X."/>
            <person name="Deng C."/>
            <person name="Niu S.C."/>
            <person name="Huang J."/>
            <person name="Wang M."/>
            <person name="Liu G.H."/>
            <person name="Yang H.J."/>
            <person name="Xiao X.J."/>
            <person name="Hsiao Y.Y."/>
            <person name="Wu W.L."/>
            <person name="Chen Y.Y."/>
            <person name="Mitsuda N."/>
            <person name="Ohme-Takagi M."/>
            <person name="Luo Y.B."/>
            <person name="Van de Peer Y."/>
            <person name="Liu Z.J."/>
        </authorList>
    </citation>
    <scope>NUCLEOTIDE SEQUENCE [LARGE SCALE GENOMIC DNA]</scope>
    <source>
        <tissue evidence="1">The whole plant</tissue>
    </source>
</reference>
<accession>A0A2I0VJG5</accession>
<protein>
    <submittedName>
        <fullName evidence="1">Uncharacterized protein</fullName>
    </submittedName>
</protein>
<gene>
    <name evidence="1" type="ORF">MA16_Dca023969</name>
</gene>
<dbReference type="InterPro" id="IPR052992">
    <property type="entry name" value="SDR_member_12"/>
</dbReference>
<evidence type="ECO:0000313" key="2">
    <source>
        <dbReference type="Proteomes" id="UP000233837"/>
    </source>
</evidence>